<dbReference type="InParanoid" id="A0A2J6TNJ6"/>
<dbReference type="Proteomes" id="UP000235371">
    <property type="component" value="Unassembled WGS sequence"/>
</dbReference>
<organism evidence="1 2">
    <name type="scientific">Hyaloscypha bicolor E</name>
    <dbReference type="NCBI Taxonomy" id="1095630"/>
    <lineage>
        <taxon>Eukaryota</taxon>
        <taxon>Fungi</taxon>
        <taxon>Dikarya</taxon>
        <taxon>Ascomycota</taxon>
        <taxon>Pezizomycotina</taxon>
        <taxon>Leotiomycetes</taxon>
        <taxon>Helotiales</taxon>
        <taxon>Hyaloscyphaceae</taxon>
        <taxon>Hyaloscypha</taxon>
        <taxon>Hyaloscypha bicolor</taxon>
    </lineage>
</organism>
<accession>A0A2J6TNJ6</accession>
<sequence>MARPLSKDHILPEGFCTRIAISFARIALDQPAPFYPIGTSNGTNANVSSGLFEIDGTVGKQRVVAGTFEQQLGCRHCSQRSCCYRIQNSSSLGIRYVNTMPNASTPDPSKVYFQLLNTTGSYLNFGPGGLERLHYVVSAAEKFGVKLVSPFINNCGGMTAYGKAFGNNATTFYPSTAAQTAYKTYVKTVVTRWSGDGSYAYSDRNGFDFVANLNISTLDNGVFHIYPNSRRYNYTCGVLWIQVHDAIGKVARKPVILEEYGTPLPKNHTETEAPWQDAVLKSGLAADRIWQFGSYSLSVTGANLGTVNSIYSNQTENQTLGEDHAMKMLNKGVNQ</sequence>
<dbReference type="Gene3D" id="3.20.20.80">
    <property type="entry name" value="Glycosidases"/>
    <property type="match status" value="2"/>
</dbReference>
<dbReference type="RefSeq" id="XP_024741499.1">
    <property type="nucleotide sequence ID" value="XM_024882573.1"/>
</dbReference>
<dbReference type="InterPro" id="IPR017853">
    <property type="entry name" value="GH"/>
</dbReference>
<dbReference type="PANTHER" id="PTHR31451">
    <property type="match status" value="1"/>
</dbReference>
<dbReference type="SUPFAM" id="SSF51445">
    <property type="entry name" value="(Trans)glycosidases"/>
    <property type="match status" value="1"/>
</dbReference>
<dbReference type="InterPro" id="IPR045053">
    <property type="entry name" value="MAN-like"/>
</dbReference>
<dbReference type="STRING" id="1095630.A0A2J6TNJ6"/>
<gene>
    <name evidence="1" type="ORF">K444DRAFT_625843</name>
</gene>
<evidence type="ECO:0000313" key="1">
    <source>
        <dbReference type="EMBL" id="PMD64595.1"/>
    </source>
</evidence>
<keyword evidence="1" id="KW-0378">Hydrolase</keyword>
<evidence type="ECO:0000313" key="2">
    <source>
        <dbReference type="Proteomes" id="UP000235371"/>
    </source>
</evidence>
<keyword evidence="2" id="KW-1185">Reference proteome</keyword>
<dbReference type="GO" id="GO:0016985">
    <property type="term" value="F:mannan endo-1,4-beta-mannosidase activity"/>
    <property type="evidence" value="ECO:0007669"/>
    <property type="project" value="UniProtKB-EC"/>
</dbReference>
<protein>
    <submittedName>
        <fullName evidence="1">Glycoside hydrolase family 5 protein</fullName>
    </submittedName>
</protein>
<dbReference type="AlphaFoldDB" id="A0A2J6TNJ6"/>
<dbReference type="EMBL" id="KZ613749">
    <property type="protein sequence ID" value="PMD64595.1"/>
    <property type="molecule type" value="Genomic_DNA"/>
</dbReference>
<dbReference type="PANTHER" id="PTHR31451:SF10">
    <property type="entry name" value="MANNAN ENDO-1,4-BETA-MANNOSIDASE B"/>
    <property type="match status" value="1"/>
</dbReference>
<dbReference type="OrthoDB" id="406631at2759"/>
<proteinExistence type="predicted"/>
<reference evidence="1 2" key="1">
    <citation type="submission" date="2016-04" db="EMBL/GenBank/DDBJ databases">
        <title>A degradative enzymes factory behind the ericoid mycorrhizal symbiosis.</title>
        <authorList>
            <consortium name="DOE Joint Genome Institute"/>
            <person name="Martino E."/>
            <person name="Morin E."/>
            <person name="Grelet G."/>
            <person name="Kuo A."/>
            <person name="Kohler A."/>
            <person name="Daghino S."/>
            <person name="Barry K."/>
            <person name="Choi C."/>
            <person name="Cichocki N."/>
            <person name="Clum A."/>
            <person name="Copeland A."/>
            <person name="Hainaut M."/>
            <person name="Haridas S."/>
            <person name="Labutti K."/>
            <person name="Lindquist E."/>
            <person name="Lipzen A."/>
            <person name="Khouja H.-R."/>
            <person name="Murat C."/>
            <person name="Ohm R."/>
            <person name="Olson A."/>
            <person name="Spatafora J."/>
            <person name="Veneault-Fourrey C."/>
            <person name="Henrissat B."/>
            <person name="Grigoriev I."/>
            <person name="Martin F."/>
            <person name="Perotto S."/>
        </authorList>
    </citation>
    <scope>NUCLEOTIDE SEQUENCE [LARGE SCALE GENOMIC DNA]</scope>
    <source>
        <strain evidence="1 2">E</strain>
    </source>
</reference>
<dbReference type="GeneID" id="36590650"/>
<name>A0A2J6TNJ6_9HELO</name>